<reference evidence="2 3" key="1">
    <citation type="submission" date="2017-12" db="EMBL/GenBank/DDBJ databases">
        <title>Sequencing the genomes of 1000 Actinobacteria strains.</title>
        <authorList>
            <person name="Klenk H.-P."/>
        </authorList>
    </citation>
    <scope>NUCLEOTIDE SEQUENCE [LARGE SCALE GENOMIC DNA]</scope>
    <source>
        <strain evidence="2 3">DSM 44489</strain>
    </source>
</reference>
<keyword evidence="3" id="KW-1185">Reference proteome</keyword>
<feature type="region of interest" description="Disordered" evidence="1">
    <location>
        <begin position="92"/>
        <end position="131"/>
    </location>
</feature>
<name>A0A2N3VLA6_9NOCA</name>
<dbReference type="Proteomes" id="UP000233766">
    <property type="component" value="Unassembled WGS sequence"/>
</dbReference>
<protein>
    <submittedName>
        <fullName evidence="2">Uncharacterized protein</fullName>
    </submittedName>
</protein>
<organism evidence="2 3">
    <name type="scientific">Nocardia fluminea</name>
    <dbReference type="NCBI Taxonomy" id="134984"/>
    <lineage>
        <taxon>Bacteria</taxon>
        <taxon>Bacillati</taxon>
        <taxon>Actinomycetota</taxon>
        <taxon>Actinomycetes</taxon>
        <taxon>Mycobacteriales</taxon>
        <taxon>Nocardiaceae</taxon>
        <taxon>Nocardia</taxon>
    </lineage>
</organism>
<dbReference type="RefSeq" id="WP_211300481.1">
    <property type="nucleotide sequence ID" value="NZ_PJMW01000002.1"/>
</dbReference>
<sequence length="131" mass="14580">MAVHGTDDTLRSDRTPEFAQRTETGGWRLSWLPEYTLTREQAWAGMELDELVSDLAAVHDRLAHAEISARADLLGIIWQQALIKLAKRIDARGRGDDPAAGESSHDPPAPLSRLRPARSIDEHRAPQAYYG</sequence>
<dbReference type="AlphaFoldDB" id="A0A2N3VLA6"/>
<evidence type="ECO:0000256" key="1">
    <source>
        <dbReference type="SAM" id="MobiDB-lite"/>
    </source>
</evidence>
<proteinExistence type="predicted"/>
<comment type="caution">
    <text evidence="2">The sequence shown here is derived from an EMBL/GenBank/DDBJ whole genome shotgun (WGS) entry which is preliminary data.</text>
</comment>
<accession>A0A2N3VLA6</accession>
<evidence type="ECO:0000313" key="3">
    <source>
        <dbReference type="Proteomes" id="UP000233766"/>
    </source>
</evidence>
<evidence type="ECO:0000313" key="2">
    <source>
        <dbReference type="EMBL" id="PKV82382.1"/>
    </source>
</evidence>
<gene>
    <name evidence="2" type="ORF">ATK86_6869</name>
</gene>
<dbReference type="EMBL" id="PJMW01000002">
    <property type="protein sequence ID" value="PKV82382.1"/>
    <property type="molecule type" value="Genomic_DNA"/>
</dbReference>